<proteinExistence type="predicted"/>
<evidence type="ECO:0000313" key="1">
    <source>
        <dbReference type="EMBL" id="MBU9764594.1"/>
    </source>
</evidence>
<keyword evidence="2" id="KW-1185">Reference proteome</keyword>
<evidence type="ECO:0000313" key="2">
    <source>
        <dbReference type="Proteomes" id="UP000812982"/>
    </source>
</evidence>
<dbReference type="EMBL" id="VOMB01000016">
    <property type="protein sequence ID" value="MBU9764594.1"/>
    <property type="molecule type" value="Genomic_DNA"/>
</dbReference>
<accession>A0ABS6KLX7</accession>
<protein>
    <submittedName>
        <fullName evidence="1">Uncharacterized protein</fullName>
    </submittedName>
</protein>
<name>A0ABS6KLX7_9MYCO</name>
<gene>
    <name evidence="1" type="ORF">FR943_12140</name>
</gene>
<dbReference type="Proteomes" id="UP000812982">
    <property type="component" value="Unassembled WGS sequence"/>
</dbReference>
<dbReference type="Pfam" id="PF05423">
    <property type="entry name" value="Mycobact_memb"/>
    <property type="match status" value="1"/>
</dbReference>
<dbReference type="RefSeq" id="WP_217158184.1">
    <property type="nucleotide sequence ID" value="NZ_VOMB01000016.1"/>
</dbReference>
<comment type="caution">
    <text evidence="1">The sequence shown here is derived from an EMBL/GenBank/DDBJ whole genome shotgun (WGS) entry which is preliminary data.</text>
</comment>
<reference evidence="1 2" key="1">
    <citation type="journal article" date="2021" name="Sci. Rep.">
        <title>Phenotypic and genomic hallmarks of a novel, potentially pathogenic rapidly growing Mycobacterium species related to the Mycobacterium fortuitum complex.</title>
        <authorList>
            <person name="Gharbi R."/>
            <person name="Khanna V."/>
            <person name="Frigui W."/>
            <person name="Mhenni B."/>
            <person name="Brosch R."/>
            <person name="Mardassi H."/>
        </authorList>
    </citation>
    <scope>NUCLEOTIDE SEQUENCE [LARGE SCALE GENOMIC DNA]</scope>
    <source>
        <strain evidence="1 2">TNTM28</strain>
    </source>
</reference>
<organism evidence="1 2">
    <name type="scientific">[Mycobacterium] fortunisiensis</name>
    <dbReference type="NCBI Taxonomy" id="2600579"/>
    <lineage>
        <taxon>Bacteria</taxon>
        <taxon>Bacillati</taxon>
        <taxon>Actinomycetota</taxon>
        <taxon>Actinomycetes</taxon>
        <taxon>Mycobacteriales</taxon>
        <taxon>Mycobacteriaceae</taxon>
        <taxon>Mycolicibacterium</taxon>
    </lineage>
</organism>
<sequence length="86" mass="8971">MSRQSGVSTELKTEFETLGRPPIGTTRATYEITGAQGASGHVSYLDDNAAAHEARFSGLPWSVRVTTTDPGILVGLVVAVVRSPAG</sequence>
<dbReference type="InterPro" id="IPR008693">
    <property type="entry name" value="MmpS"/>
</dbReference>